<accession>A0A1I7Z920</accession>
<evidence type="ECO:0000313" key="3">
    <source>
        <dbReference type="Proteomes" id="UP000095287"/>
    </source>
</evidence>
<dbReference type="Proteomes" id="UP000095287">
    <property type="component" value="Unplaced"/>
</dbReference>
<dbReference type="InterPro" id="IPR052823">
    <property type="entry name" value="SXP/RAL-2_related"/>
</dbReference>
<feature type="compositionally biased region" description="Low complexity" evidence="1">
    <location>
        <begin position="186"/>
        <end position="214"/>
    </location>
</feature>
<dbReference type="AlphaFoldDB" id="A0A1I7Z920"/>
<feature type="region of interest" description="Disordered" evidence="1">
    <location>
        <begin position="157"/>
        <end position="216"/>
    </location>
</feature>
<keyword evidence="3" id="KW-1185">Reference proteome</keyword>
<keyword evidence="2" id="KW-0732">Signal</keyword>
<feature type="chain" id="PRO_5009313128" evidence="2">
    <location>
        <begin position="21"/>
        <end position="346"/>
    </location>
</feature>
<name>A0A1I7Z920_9BILA</name>
<protein>
    <submittedName>
        <fullName evidence="4">DUF148 domain-containing protein</fullName>
    </submittedName>
</protein>
<organism evidence="3 4">
    <name type="scientific">Steinernema glaseri</name>
    <dbReference type="NCBI Taxonomy" id="37863"/>
    <lineage>
        <taxon>Eukaryota</taxon>
        <taxon>Metazoa</taxon>
        <taxon>Ecdysozoa</taxon>
        <taxon>Nematoda</taxon>
        <taxon>Chromadorea</taxon>
        <taxon>Rhabditida</taxon>
        <taxon>Tylenchina</taxon>
        <taxon>Panagrolaimomorpha</taxon>
        <taxon>Strongyloidoidea</taxon>
        <taxon>Steinernematidae</taxon>
        <taxon>Steinernema</taxon>
    </lineage>
</organism>
<evidence type="ECO:0000256" key="2">
    <source>
        <dbReference type="SAM" id="SignalP"/>
    </source>
</evidence>
<sequence length="346" mass="37420">MSSFAVALLAVSLSTALCRANPIAGWASPIAPINAAGRRFSPYSDGRRTIQSYPVSISVIPGNGGFQQDDHFRAMPGSEQMGPYMSPSSAMGSMNSVGSMNHLNQINPMGPMNSMAPSSFGQSPFQSASPFGPPQMGSSNSIVGMPFDVAQGVRQSPQQPMEVPGGQMVPQSSFQQAPQPEQPTEGMMPGMSGISGGTAEAPGTAGAPGNPAGTSMGQPKLPPFLEGTSQDIRNRFFEVIQNRNDAYMDKQKKLDELIAELDDDHKKQYQQFIDNKAKEEEEKRQKVHTIVATMSDEAQTQFAKISTLLRNPNIGDAERWQKVQQIYDNMSAQLKEEFEAKFTAYG</sequence>
<dbReference type="WBParaSite" id="L893_g24140.t1">
    <property type="protein sequence ID" value="L893_g24140.t1"/>
    <property type="gene ID" value="L893_g24140"/>
</dbReference>
<feature type="compositionally biased region" description="Polar residues" evidence="1">
    <location>
        <begin position="169"/>
        <end position="179"/>
    </location>
</feature>
<evidence type="ECO:0000313" key="4">
    <source>
        <dbReference type="WBParaSite" id="L893_g24140.t1"/>
    </source>
</evidence>
<reference evidence="4" key="1">
    <citation type="submission" date="2016-11" db="UniProtKB">
        <authorList>
            <consortium name="WormBaseParasite"/>
        </authorList>
    </citation>
    <scope>IDENTIFICATION</scope>
</reference>
<feature type="signal peptide" evidence="2">
    <location>
        <begin position="1"/>
        <end position="20"/>
    </location>
</feature>
<dbReference type="PANTHER" id="PTHR21593:SF36">
    <property type="entry name" value="DUF148 DOMAIN-CONTAINING PROTEIN-RELATED"/>
    <property type="match status" value="1"/>
</dbReference>
<dbReference type="PANTHER" id="PTHR21593">
    <property type="entry name" value="PRION-LIKE- Q/N-RICH -DOMAIN-BEARING PROTEIN PROTEIN"/>
    <property type="match status" value="1"/>
</dbReference>
<proteinExistence type="predicted"/>
<evidence type="ECO:0000256" key="1">
    <source>
        <dbReference type="SAM" id="MobiDB-lite"/>
    </source>
</evidence>